<gene>
    <name evidence="2" type="primary">Mo03508</name>
    <name evidence="2" type="ORF">E5Q_03508</name>
</gene>
<comment type="caution">
    <text evidence="2">The sequence shown here is derived from an EMBL/GenBank/DDBJ whole genome shotgun (WGS) entry which is preliminary data.</text>
</comment>
<dbReference type="EMBL" id="BABT02000108">
    <property type="protein sequence ID" value="GAA96835.1"/>
    <property type="molecule type" value="Genomic_DNA"/>
</dbReference>
<dbReference type="HOGENOM" id="CLU_973454_0_0_1"/>
<dbReference type="Pfam" id="PF00026">
    <property type="entry name" value="Asp"/>
    <property type="match status" value="1"/>
</dbReference>
<dbReference type="InterPro" id="IPR033121">
    <property type="entry name" value="PEPTIDASE_A1"/>
</dbReference>
<dbReference type="Gene3D" id="2.40.70.10">
    <property type="entry name" value="Acid Proteases"/>
    <property type="match status" value="1"/>
</dbReference>
<keyword evidence="3" id="KW-1185">Reference proteome</keyword>
<evidence type="ECO:0000313" key="2">
    <source>
        <dbReference type="EMBL" id="GAA96835.1"/>
    </source>
</evidence>
<sequence>MDKYFRDRSLSANLPSEVWIKAAKAAGKVTRALVALVPAHNEVLFGTIPTRLMEGPITWVRNNPQSSSVKWKINIAVPELAFSGLARLETAMYSFTLPSPAYQRYLRILDMRDDTSQFYDDDVHLLALSNDAVPAPLTIQFGNRAIVLNGHQQMMPRRSARADAPRHTIIDKPGMDDEMILGRGFLRHFVVVLDYDENMVGLALLRSPSSSEELDDICARRVVRARRVLGASYAPYASRNAGIKCIRSSNYSFDEKASVLDEQGGSGAQSQPSQEYKSVDGLYVRV</sequence>
<dbReference type="SUPFAM" id="SSF50630">
    <property type="entry name" value="Acid proteases"/>
    <property type="match status" value="1"/>
</dbReference>
<reference evidence="2 3" key="2">
    <citation type="journal article" date="2012" name="Open Biol.">
        <title>Characteristics of nucleosomes and linker DNA regions on the genome of the basidiomycete Mixia osmundae revealed by mono- and dinucleosome mapping.</title>
        <authorList>
            <person name="Nishida H."/>
            <person name="Kondo S."/>
            <person name="Matsumoto T."/>
            <person name="Suzuki Y."/>
            <person name="Yoshikawa H."/>
            <person name="Taylor T.D."/>
            <person name="Sugiyama J."/>
        </authorList>
    </citation>
    <scope>NUCLEOTIDE SEQUENCE [LARGE SCALE GENOMIC DNA]</scope>
    <source>
        <strain evidence="3">CBS 9802 / IAM 14324 / JCM 22182 / KY 12970</strain>
    </source>
</reference>
<reference evidence="2 3" key="1">
    <citation type="journal article" date="2011" name="J. Gen. Appl. Microbiol.">
        <title>Draft genome sequencing of the enigmatic basidiomycete Mixia osmundae.</title>
        <authorList>
            <person name="Nishida H."/>
            <person name="Nagatsuka Y."/>
            <person name="Sugiyama J."/>
        </authorList>
    </citation>
    <scope>NUCLEOTIDE SEQUENCE [LARGE SCALE GENOMIC DNA]</scope>
    <source>
        <strain evidence="3">CBS 9802 / IAM 14324 / JCM 22182 / KY 12970</strain>
    </source>
</reference>
<evidence type="ECO:0000259" key="1">
    <source>
        <dbReference type="PROSITE" id="PS51767"/>
    </source>
</evidence>
<proteinExistence type="predicted"/>
<name>G7E1Z8_MIXOS</name>
<dbReference type="InterPro" id="IPR021109">
    <property type="entry name" value="Peptidase_aspartic_dom_sf"/>
</dbReference>
<dbReference type="PROSITE" id="PS51767">
    <property type="entry name" value="PEPTIDASE_A1"/>
    <property type="match status" value="1"/>
</dbReference>
<protein>
    <recommendedName>
        <fullName evidence="1">Peptidase A1 domain-containing protein</fullName>
    </recommendedName>
</protein>
<dbReference type="InParanoid" id="G7E1Z8"/>
<dbReference type="RefSeq" id="XP_014567308.1">
    <property type="nucleotide sequence ID" value="XM_014711822.1"/>
</dbReference>
<feature type="domain" description="Peptidase A1" evidence="1">
    <location>
        <begin position="1"/>
        <end position="203"/>
    </location>
</feature>
<accession>G7E1Z8</accession>
<dbReference type="Proteomes" id="UP000009131">
    <property type="component" value="Unassembled WGS sequence"/>
</dbReference>
<organism evidence="2 3">
    <name type="scientific">Mixia osmundae (strain CBS 9802 / IAM 14324 / JCM 22182 / KY 12970)</name>
    <dbReference type="NCBI Taxonomy" id="764103"/>
    <lineage>
        <taxon>Eukaryota</taxon>
        <taxon>Fungi</taxon>
        <taxon>Dikarya</taxon>
        <taxon>Basidiomycota</taxon>
        <taxon>Pucciniomycotina</taxon>
        <taxon>Mixiomycetes</taxon>
        <taxon>Mixiales</taxon>
        <taxon>Mixiaceae</taxon>
        <taxon>Mixia</taxon>
    </lineage>
</organism>
<dbReference type="AlphaFoldDB" id="G7E1Z8"/>
<evidence type="ECO:0000313" key="3">
    <source>
        <dbReference type="Proteomes" id="UP000009131"/>
    </source>
</evidence>